<dbReference type="Gene3D" id="3.30.63.10">
    <property type="entry name" value="Guanylate Kinase phosphate binding domain"/>
    <property type="match status" value="1"/>
</dbReference>
<dbReference type="PROSITE" id="PS50052">
    <property type="entry name" value="GUANYLATE_KINASE_2"/>
    <property type="match status" value="1"/>
</dbReference>
<dbReference type="Proteomes" id="UP000198838">
    <property type="component" value="Unassembled WGS sequence"/>
</dbReference>
<dbReference type="GO" id="GO:0004385">
    <property type="term" value="F:GMP kinase activity"/>
    <property type="evidence" value="ECO:0007669"/>
    <property type="project" value="UniProtKB-UniRule"/>
</dbReference>
<dbReference type="SUPFAM" id="SSF52540">
    <property type="entry name" value="P-loop containing nucleoside triphosphate hydrolases"/>
    <property type="match status" value="1"/>
</dbReference>
<keyword evidence="11" id="KW-0963">Cytoplasm</keyword>
<evidence type="ECO:0000259" key="12">
    <source>
        <dbReference type="PROSITE" id="PS50052"/>
    </source>
</evidence>
<keyword evidence="7 11" id="KW-0418">Kinase</keyword>
<dbReference type="EMBL" id="FOJY01000002">
    <property type="protein sequence ID" value="SFA79260.1"/>
    <property type="molecule type" value="Genomic_DNA"/>
</dbReference>
<dbReference type="InterPro" id="IPR027417">
    <property type="entry name" value="P-loop_NTPase"/>
</dbReference>
<evidence type="ECO:0000256" key="2">
    <source>
        <dbReference type="ARBA" id="ARBA00005790"/>
    </source>
</evidence>
<sequence length="212" mass="24511">MSKRGIMVILSGFAGTGKGTIVKEVLDKYDNYAISVSATTRQPRPGEVDGVNYFFISEEKFEEMIENDEFLEHASYVNNHYGTPRPYVEKCLSHGKNVILEIEIQGALKIKEKYPETVMIFVLPPSANELKSRLIGRGTEDKQTIELRLKRAIEESEYIDKYQYVLINDNLEKCVEEFDEIIRSEQKRIQNNKEFISDIKEQLNTKDFLKGE</sequence>
<evidence type="ECO:0000256" key="3">
    <source>
        <dbReference type="ARBA" id="ARBA00012961"/>
    </source>
</evidence>
<keyword evidence="14" id="KW-1185">Reference proteome</keyword>
<dbReference type="CDD" id="cd00071">
    <property type="entry name" value="GMPK"/>
    <property type="match status" value="1"/>
</dbReference>
<dbReference type="NCBIfam" id="TIGR03263">
    <property type="entry name" value="guanyl_kin"/>
    <property type="match status" value="1"/>
</dbReference>
<keyword evidence="5 11" id="KW-0808">Transferase</keyword>
<dbReference type="AlphaFoldDB" id="A0A1I0VTL9"/>
<comment type="similarity">
    <text evidence="2 11">Belongs to the guanylate kinase family.</text>
</comment>
<dbReference type="HAMAP" id="MF_00328">
    <property type="entry name" value="Guanylate_kinase"/>
    <property type="match status" value="1"/>
</dbReference>
<keyword evidence="6 11" id="KW-0547">Nucleotide-binding</keyword>
<dbReference type="RefSeq" id="WP_092870240.1">
    <property type="nucleotide sequence ID" value="NZ_FOJY01000002.1"/>
</dbReference>
<dbReference type="PROSITE" id="PS00856">
    <property type="entry name" value="GUANYLATE_KINASE_1"/>
    <property type="match status" value="1"/>
</dbReference>
<keyword evidence="8 11" id="KW-0067">ATP-binding</keyword>
<dbReference type="InterPro" id="IPR017665">
    <property type="entry name" value="Guanylate_kinase"/>
</dbReference>
<dbReference type="EC" id="2.7.4.8" evidence="3 11"/>
<evidence type="ECO:0000256" key="4">
    <source>
        <dbReference type="ARBA" id="ARBA00016296"/>
    </source>
</evidence>
<comment type="subcellular location">
    <subcellularLocation>
        <location evidence="11">Cytoplasm</location>
    </subcellularLocation>
</comment>
<gene>
    <name evidence="11" type="primary">gmk</name>
    <name evidence="13" type="ORF">SAMN05216249_102169</name>
</gene>
<protein>
    <recommendedName>
        <fullName evidence="4 11">Guanylate kinase</fullName>
        <ecNumber evidence="3 11">2.7.4.8</ecNumber>
    </recommendedName>
    <alternativeName>
        <fullName evidence="9 11">GMP kinase</fullName>
    </alternativeName>
</protein>
<dbReference type="PANTHER" id="PTHR23117:SF13">
    <property type="entry name" value="GUANYLATE KINASE"/>
    <property type="match status" value="1"/>
</dbReference>
<comment type="function">
    <text evidence="1 11">Essential for recycling GMP and indirectly, cGMP.</text>
</comment>
<evidence type="ECO:0000313" key="14">
    <source>
        <dbReference type="Proteomes" id="UP000198838"/>
    </source>
</evidence>
<evidence type="ECO:0000256" key="6">
    <source>
        <dbReference type="ARBA" id="ARBA00022741"/>
    </source>
</evidence>
<dbReference type="Gene3D" id="3.40.50.300">
    <property type="entry name" value="P-loop containing nucleotide triphosphate hydrolases"/>
    <property type="match status" value="1"/>
</dbReference>
<evidence type="ECO:0000256" key="11">
    <source>
        <dbReference type="HAMAP-Rule" id="MF_00328"/>
    </source>
</evidence>
<feature type="binding site" evidence="11">
    <location>
        <begin position="12"/>
        <end position="19"/>
    </location>
    <ligand>
        <name>ATP</name>
        <dbReference type="ChEBI" id="CHEBI:30616"/>
    </ligand>
</feature>
<organism evidence="13 14">
    <name type="scientific">Acetitomaculum ruminis DSM 5522</name>
    <dbReference type="NCBI Taxonomy" id="1120918"/>
    <lineage>
        <taxon>Bacteria</taxon>
        <taxon>Bacillati</taxon>
        <taxon>Bacillota</taxon>
        <taxon>Clostridia</taxon>
        <taxon>Lachnospirales</taxon>
        <taxon>Lachnospiraceae</taxon>
        <taxon>Acetitomaculum</taxon>
    </lineage>
</organism>
<evidence type="ECO:0000256" key="1">
    <source>
        <dbReference type="ARBA" id="ARBA00003531"/>
    </source>
</evidence>
<dbReference type="GO" id="GO:0005829">
    <property type="term" value="C:cytosol"/>
    <property type="evidence" value="ECO:0007669"/>
    <property type="project" value="TreeGrafter"/>
</dbReference>
<evidence type="ECO:0000256" key="7">
    <source>
        <dbReference type="ARBA" id="ARBA00022777"/>
    </source>
</evidence>
<accession>A0A1I0VTL9</accession>
<dbReference type="PANTHER" id="PTHR23117">
    <property type="entry name" value="GUANYLATE KINASE-RELATED"/>
    <property type="match status" value="1"/>
</dbReference>
<dbReference type="InterPro" id="IPR020590">
    <property type="entry name" value="Guanylate_kinase_CS"/>
</dbReference>
<dbReference type="GO" id="GO:0005524">
    <property type="term" value="F:ATP binding"/>
    <property type="evidence" value="ECO:0007669"/>
    <property type="project" value="UniProtKB-UniRule"/>
</dbReference>
<reference evidence="13 14" key="1">
    <citation type="submission" date="2016-10" db="EMBL/GenBank/DDBJ databases">
        <authorList>
            <person name="de Groot N.N."/>
        </authorList>
    </citation>
    <scope>NUCLEOTIDE SEQUENCE [LARGE SCALE GENOMIC DNA]</scope>
    <source>
        <strain evidence="13 14">DSM 5522</strain>
    </source>
</reference>
<comment type="catalytic activity">
    <reaction evidence="10 11">
        <text>GMP + ATP = GDP + ADP</text>
        <dbReference type="Rhea" id="RHEA:20780"/>
        <dbReference type="ChEBI" id="CHEBI:30616"/>
        <dbReference type="ChEBI" id="CHEBI:58115"/>
        <dbReference type="ChEBI" id="CHEBI:58189"/>
        <dbReference type="ChEBI" id="CHEBI:456216"/>
        <dbReference type="EC" id="2.7.4.8"/>
    </reaction>
</comment>
<evidence type="ECO:0000256" key="5">
    <source>
        <dbReference type="ARBA" id="ARBA00022679"/>
    </source>
</evidence>
<evidence type="ECO:0000313" key="13">
    <source>
        <dbReference type="EMBL" id="SFA79260.1"/>
    </source>
</evidence>
<proteinExistence type="inferred from homology"/>
<name>A0A1I0VTL9_9FIRM</name>
<dbReference type="InterPro" id="IPR008144">
    <property type="entry name" value="Guanylate_kin-like_dom"/>
</dbReference>
<evidence type="ECO:0000256" key="9">
    <source>
        <dbReference type="ARBA" id="ARBA00030128"/>
    </source>
</evidence>
<dbReference type="FunFam" id="3.30.63.10:FF:000002">
    <property type="entry name" value="Guanylate kinase 1"/>
    <property type="match status" value="1"/>
</dbReference>
<dbReference type="InterPro" id="IPR008145">
    <property type="entry name" value="GK/Ca_channel_bsu"/>
</dbReference>
<evidence type="ECO:0000256" key="8">
    <source>
        <dbReference type="ARBA" id="ARBA00022840"/>
    </source>
</evidence>
<dbReference type="OrthoDB" id="9808150at2"/>
<dbReference type="SMART" id="SM00072">
    <property type="entry name" value="GuKc"/>
    <property type="match status" value="1"/>
</dbReference>
<feature type="domain" description="Guanylate kinase-like" evidence="12">
    <location>
        <begin position="5"/>
        <end position="183"/>
    </location>
</feature>
<dbReference type="Pfam" id="PF00625">
    <property type="entry name" value="Guanylate_kin"/>
    <property type="match status" value="1"/>
</dbReference>
<evidence type="ECO:0000256" key="10">
    <source>
        <dbReference type="ARBA" id="ARBA00048594"/>
    </source>
</evidence>
<dbReference type="STRING" id="1120918.SAMN05216249_102169"/>